<evidence type="ECO:0000313" key="2">
    <source>
        <dbReference type="EMBL" id="MBB5896474.1"/>
    </source>
</evidence>
<name>A0A7W9KPQ9_9PSEU</name>
<feature type="region of interest" description="Disordered" evidence="1">
    <location>
        <begin position="50"/>
        <end position="90"/>
    </location>
</feature>
<proteinExistence type="predicted"/>
<dbReference type="AlphaFoldDB" id="A0A7W9KPQ9"/>
<protein>
    <submittedName>
        <fullName evidence="2">Uncharacterized protein</fullName>
    </submittedName>
</protein>
<dbReference type="Proteomes" id="UP000585638">
    <property type="component" value="Unassembled WGS sequence"/>
</dbReference>
<comment type="caution">
    <text evidence="2">The sequence shown here is derived from an EMBL/GenBank/DDBJ whole genome shotgun (WGS) entry which is preliminary data.</text>
</comment>
<keyword evidence="3" id="KW-1185">Reference proteome</keyword>
<dbReference type="RefSeq" id="WP_184868120.1">
    <property type="nucleotide sequence ID" value="NZ_BAAAWY010000016.1"/>
</dbReference>
<sequence length="90" mass="9710">MADTVAALRAVFAAPAELLAGLNSSANPVAVLPVLYHLLWQRELNTDLRRPLHPDVNAPLGRWPAPHTTPARKSPEHLSPGRGPKLAVRS</sequence>
<evidence type="ECO:0000313" key="3">
    <source>
        <dbReference type="Proteomes" id="UP000585638"/>
    </source>
</evidence>
<evidence type="ECO:0000256" key="1">
    <source>
        <dbReference type="SAM" id="MobiDB-lite"/>
    </source>
</evidence>
<reference evidence="2 3" key="1">
    <citation type="submission" date="2020-08" db="EMBL/GenBank/DDBJ databases">
        <title>Sequencing the genomes of 1000 actinobacteria strains.</title>
        <authorList>
            <person name="Klenk H.-P."/>
        </authorList>
    </citation>
    <scope>NUCLEOTIDE SEQUENCE [LARGE SCALE GENOMIC DNA]</scope>
    <source>
        <strain evidence="2 3">DSM 43851</strain>
    </source>
</reference>
<dbReference type="EMBL" id="JACHIR010000001">
    <property type="protein sequence ID" value="MBB5896474.1"/>
    <property type="molecule type" value="Genomic_DNA"/>
</dbReference>
<accession>A0A7W9KPQ9</accession>
<organism evidence="2 3">
    <name type="scientific">Kutzneria kofuensis</name>
    <dbReference type="NCBI Taxonomy" id="103725"/>
    <lineage>
        <taxon>Bacteria</taxon>
        <taxon>Bacillati</taxon>
        <taxon>Actinomycetota</taxon>
        <taxon>Actinomycetes</taxon>
        <taxon>Pseudonocardiales</taxon>
        <taxon>Pseudonocardiaceae</taxon>
        <taxon>Kutzneria</taxon>
    </lineage>
</organism>
<gene>
    <name evidence="2" type="ORF">BJ998_007670</name>
</gene>